<comment type="pathway">
    <text evidence="2">Secondary metabolite biosynthesis.</text>
</comment>
<dbReference type="GO" id="GO:0005506">
    <property type="term" value="F:iron ion binding"/>
    <property type="evidence" value="ECO:0007669"/>
    <property type="project" value="InterPro"/>
</dbReference>
<dbReference type="GO" id="GO:0004497">
    <property type="term" value="F:monooxygenase activity"/>
    <property type="evidence" value="ECO:0007669"/>
    <property type="project" value="UniProtKB-KW"/>
</dbReference>
<feature type="binding site" description="axial binding residue" evidence="9">
    <location>
        <position position="491"/>
    </location>
    <ligand>
        <name>heme</name>
        <dbReference type="ChEBI" id="CHEBI:30413"/>
    </ligand>
    <ligandPart>
        <name>Fe</name>
        <dbReference type="ChEBI" id="CHEBI:18248"/>
    </ligandPart>
</feature>
<dbReference type="Pfam" id="PF00067">
    <property type="entry name" value="p450"/>
    <property type="match status" value="1"/>
</dbReference>
<dbReference type="GO" id="GO:0016705">
    <property type="term" value="F:oxidoreductase activity, acting on paired donors, with incorporation or reduction of molecular oxygen"/>
    <property type="evidence" value="ECO:0007669"/>
    <property type="project" value="InterPro"/>
</dbReference>
<keyword evidence="4 9" id="KW-0349">Heme</keyword>
<keyword evidence="5 9" id="KW-0479">Metal-binding</keyword>
<dbReference type="InterPro" id="IPR002401">
    <property type="entry name" value="Cyt_P450_E_grp-I"/>
</dbReference>
<protein>
    <submittedName>
        <fullName evidence="11">Cytochrome P450</fullName>
    </submittedName>
</protein>
<dbReference type="VEuPathDB" id="FungiDB:AFLA_000622"/>
<evidence type="ECO:0000256" key="10">
    <source>
        <dbReference type="SAM" id="Phobius"/>
    </source>
</evidence>
<accession>A0A5N6HB08</accession>
<keyword evidence="7 9" id="KW-0408">Iron</keyword>
<gene>
    <name evidence="11" type="ORF">BDV35DRAFT_377032</name>
</gene>
<dbReference type="Gene3D" id="1.10.630.10">
    <property type="entry name" value="Cytochrome P450"/>
    <property type="match status" value="1"/>
</dbReference>
<evidence type="ECO:0000256" key="6">
    <source>
        <dbReference type="ARBA" id="ARBA00023002"/>
    </source>
</evidence>
<feature type="transmembrane region" description="Helical" evidence="10">
    <location>
        <begin position="12"/>
        <end position="32"/>
    </location>
</feature>
<keyword evidence="10" id="KW-1133">Transmembrane helix</keyword>
<evidence type="ECO:0000256" key="7">
    <source>
        <dbReference type="ARBA" id="ARBA00023004"/>
    </source>
</evidence>
<dbReference type="AlphaFoldDB" id="A0A5N6HB08"/>
<evidence type="ECO:0000256" key="9">
    <source>
        <dbReference type="PIRSR" id="PIRSR602401-1"/>
    </source>
</evidence>
<dbReference type="SUPFAM" id="SSF48264">
    <property type="entry name" value="Cytochrome P450"/>
    <property type="match status" value="1"/>
</dbReference>
<evidence type="ECO:0000313" key="11">
    <source>
        <dbReference type="EMBL" id="KAB8250849.1"/>
    </source>
</evidence>
<evidence type="ECO:0000256" key="5">
    <source>
        <dbReference type="ARBA" id="ARBA00022723"/>
    </source>
</evidence>
<dbReference type="PRINTS" id="PR00463">
    <property type="entry name" value="EP450I"/>
</dbReference>
<evidence type="ECO:0000256" key="2">
    <source>
        <dbReference type="ARBA" id="ARBA00005179"/>
    </source>
</evidence>
<comment type="cofactor">
    <cofactor evidence="1 9">
        <name>heme</name>
        <dbReference type="ChEBI" id="CHEBI:30413"/>
    </cofactor>
</comment>
<dbReference type="PANTHER" id="PTHR24305:SF107">
    <property type="entry name" value="P450, PUTATIVE (EUROFUNG)-RELATED"/>
    <property type="match status" value="1"/>
</dbReference>
<keyword evidence="8" id="KW-0503">Monooxygenase</keyword>
<evidence type="ECO:0000256" key="8">
    <source>
        <dbReference type="ARBA" id="ARBA00023033"/>
    </source>
</evidence>
<keyword evidence="6" id="KW-0560">Oxidoreductase</keyword>
<dbReference type="InterPro" id="IPR050121">
    <property type="entry name" value="Cytochrome_P450_monoxygenase"/>
</dbReference>
<dbReference type="InterPro" id="IPR001128">
    <property type="entry name" value="Cyt_P450"/>
</dbReference>
<dbReference type="PRINTS" id="PR00385">
    <property type="entry name" value="P450"/>
</dbReference>
<organism evidence="11">
    <name type="scientific">Aspergillus flavus</name>
    <dbReference type="NCBI Taxonomy" id="5059"/>
    <lineage>
        <taxon>Eukaryota</taxon>
        <taxon>Fungi</taxon>
        <taxon>Dikarya</taxon>
        <taxon>Ascomycota</taxon>
        <taxon>Pezizomycotina</taxon>
        <taxon>Eurotiomycetes</taxon>
        <taxon>Eurotiomycetidae</taxon>
        <taxon>Eurotiales</taxon>
        <taxon>Aspergillaceae</taxon>
        <taxon>Aspergillus</taxon>
        <taxon>Aspergillus subgen. Circumdati</taxon>
    </lineage>
</organism>
<dbReference type="InterPro" id="IPR036396">
    <property type="entry name" value="Cyt_P450_sf"/>
</dbReference>
<evidence type="ECO:0000256" key="4">
    <source>
        <dbReference type="ARBA" id="ARBA00022617"/>
    </source>
</evidence>
<dbReference type="EMBL" id="ML734562">
    <property type="protein sequence ID" value="KAB8250849.1"/>
    <property type="molecule type" value="Genomic_DNA"/>
</dbReference>
<reference evidence="11" key="1">
    <citation type="submission" date="2019-04" db="EMBL/GenBank/DDBJ databases">
        <title>Friends and foes A comparative genomics study of 23 Aspergillus species from section Flavi.</title>
        <authorList>
            <consortium name="DOE Joint Genome Institute"/>
            <person name="Kjaerbolling I."/>
            <person name="Vesth T."/>
            <person name="Frisvad J.C."/>
            <person name="Nybo J.L."/>
            <person name="Theobald S."/>
            <person name="Kildgaard S."/>
            <person name="Isbrandt T."/>
            <person name="Kuo A."/>
            <person name="Sato A."/>
            <person name="Lyhne E.K."/>
            <person name="Kogle M.E."/>
            <person name="Wiebenga A."/>
            <person name="Kun R.S."/>
            <person name="Lubbers R.J."/>
            <person name="Makela M.R."/>
            <person name="Barry K."/>
            <person name="Chovatia M."/>
            <person name="Clum A."/>
            <person name="Daum C."/>
            <person name="Haridas S."/>
            <person name="He G."/>
            <person name="LaButti K."/>
            <person name="Lipzen A."/>
            <person name="Mondo S."/>
            <person name="Riley R."/>
            <person name="Salamov A."/>
            <person name="Simmons B.A."/>
            <person name="Magnuson J.K."/>
            <person name="Henrissat B."/>
            <person name="Mortensen U.H."/>
            <person name="Larsen T.O."/>
            <person name="Devries R.P."/>
            <person name="Grigoriev I.V."/>
            <person name="Machida M."/>
            <person name="Baker S.E."/>
            <person name="Andersen M.R."/>
        </authorList>
    </citation>
    <scope>NUCLEOTIDE SEQUENCE [LARGE SCALE GENOMIC DNA]</scope>
    <source>
        <strain evidence="11">CBS 121.62</strain>
    </source>
</reference>
<dbReference type="VEuPathDB" id="FungiDB:F9C07_2278097"/>
<proteinExistence type="inferred from homology"/>
<keyword evidence="10" id="KW-0472">Membrane</keyword>
<keyword evidence="10" id="KW-0812">Transmembrane</keyword>
<sequence>MGANTLGWDGLTSRIAVAVATVCLTSFVYKLIKMRLMFYRLRKKGLNVIDTDGEFQPTPPWNPILGNLAVMAQLQKKWPSDSREAESFALLSTEAPGCEAGFYVDVWPFSIPMLVVTSPALAVQACQTYDLPKPDVLQPFINPMAGGSDNLFVSNGAHWKQARELFNHGFSMAAAMSHMTYILEEAQVFVQMLKDHARKGDTFSLDALTCRYVMDIIGNVALNTRFRFQEQHNPIAAAMRDTIELECGIETSNFLSRWNPRRLYRQWQNGRTMDYLIGVELDKRYKEWRETAKSSSHPRTQSIMDMVIAEYMKTRPQAQQQQELDPEFKRWATIQIRLFLFVGHDSEATTIIYSLYLLSKNPGVLIKVRAEHDRVFGAGVSSAYDVLTDHPEKINQLSYTHAVIKETLRLFPPANGLRGGLPGVSLRDEQGRIFPTEGCAIWIVHTAVHRNPSSWPQPHAFIPDRWLVEPGHPLYPPAGGWRPFEQGPRNCIGQNISLLGIKASLAMLVRQFDFHDAYAEYDRLHPSTGLKTMFGERAYMIQKGAGHPAQGFPCKVTLR</sequence>
<evidence type="ECO:0000256" key="3">
    <source>
        <dbReference type="ARBA" id="ARBA00010617"/>
    </source>
</evidence>
<dbReference type="PANTHER" id="PTHR24305">
    <property type="entry name" value="CYTOCHROME P450"/>
    <property type="match status" value="1"/>
</dbReference>
<dbReference type="CDD" id="cd11051">
    <property type="entry name" value="CYP59-like"/>
    <property type="match status" value="1"/>
</dbReference>
<evidence type="ECO:0000256" key="1">
    <source>
        <dbReference type="ARBA" id="ARBA00001971"/>
    </source>
</evidence>
<dbReference type="GO" id="GO:0020037">
    <property type="term" value="F:heme binding"/>
    <property type="evidence" value="ECO:0007669"/>
    <property type="project" value="InterPro"/>
</dbReference>
<dbReference type="Proteomes" id="UP000325434">
    <property type="component" value="Unassembled WGS sequence"/>
</dbReference>
<comment type="similarity">
    <text evidence="3">Belongs to the cytochrome P450 family.</text>
</comment>
<name>A0A5N6HB08_ASPFL</name>